<dbReference type="InterPro" id="IPR017739">
    <property type="entry name" value="T6SS-assoc_VCA0119"/>
</dbReference>
<evidence type="ECO:0000259" key="1">
    <source>
        <dbReference type="Pfam" id="PF06812"/>
    </source>
</evidence>
<evidence type="ECO:0000313" key="3">
    <source>
        <dbReference type="Proteomes" id="UP001220662"/>
    </source>
</evidence>
<reference evidence="2" key="1">
    <citation type="submission" date="2023-03" db="EMBL/GenBank/DDBJ databases">
        <title>Draft assemblies of triclosan tolerant bacteria isolated from returned activated sludge.</title>
        <authorList>
            <person name="Van Hamelsveld S."/>
        </authorList>
    </citation>
    <scope>NUCLEOTIDE SEQUENCE</scope>
    <source>
        <strain evidence="2">GW210015_S63</strain>
    </source>
</reference>
<proteinExistence type="predicted"/>
<accession>A0AAW6P257</accession>
<organism evidence="2 3">
    <name type="scientific">Pseudomonas citronellolis</name>
    <dbReference type="NCBI Taxonomy" id="53408"/>
    <lineage>
        <taxon>Bacteria</taxon>
        <taxon>Pseudomonadati</taxon>
        <taxon>Pseudomonadota</taxon>
        <taxon>Gammaproteobacteria</taxon>
        <taxon>Pseudomonadales</taxon>
        <taxon>Pseudomonadaceae</taxon>
        <taxon>Pseudomonas</taxon>
    </lineage>
</organism>
<dbReference type="Pfam" id="PF16989">
    <property type="entry name" value="T6SS_VasJ"/>
    <property type="match status" value="1"/>
</dbReference>
<dbReference type="RefSeq" id="WP_009619709.1">
    <property type="nucleotide sequence ID" value="NZ_JARJLR010000020.1"/>
</dbReference>
<comment type="caution">
    <text evidence="2">The sequence shown here is derived from an EMBL/GenBank/DDBJ whole genome shotgun (WGS) entry which is preliminary data.</text>
</comment>
<feature type="domain" description="ImpA N-terminal" evidence="1">
    <location>
        <begin position="15"/>
        <end position="128"/>
    </location>
</feature>
<dbReference type="PANTHER" id="PTHR37024">
    <property type="entry name" value="TYPE VI SECRETION SYSTEM DUF2094 AND IMPA-RELATED DOMAIN PROTEIN"/>
    <property type="match status" value="1"/>
</dbReference>
<dbReference type="Pfam" id="PF06812">
    <property type="entry name" value="ImpA_N"/>
    <property type="match status" value="1"/>
</dbReference>
<dbReference type="EMBL" id="JARJLR010000020">
    <property type="protein sequence ID" value="MDF3840254.1"/>
    <property type="molecule type" value="Genomic_DNA"/>
</dbReference>
<dbReference type="NCBIfam" id="TIGR03362">
    <property type="entry name" value="VI_chp_7"/>
    <property type="match status" value="1"/>
</dbReference>
<dbReference type="PANTHER" id="PTHR37024:SF3">
    <property type="entry name" value="TYPE VI SECRETION SYSTEM PROTEIN TSSA"/>
    <property type="match status" value="1"/>
</dbReference>
<dbReference type="Proteomes" id="UP001220662">
    <property type="component" value="Unassembled WGS sequence"/>
</dbReference>
<gene>
    <name evidence="2" type="primary">tssA</name>
    <name evidence="2" type="ORF">P3W55_00855</name>
</gene>
<evidence type="ECO:0000313" key="2">
    <source>
        <dbReference type="EMBL" id="MDF3840254.1"/>
    </source>
</evidence>
<dbReference type="AlphaFoldDB" id="A0AAW6P257"/>
<sequence>MSLVSAQTLDLEVLLAPVDTQQPAGVFDEENETFQAIDHEMVKLGGLHEAAMDWGYIEEASSQYLVKQCKHFRIAGHLIAARLRDCSWGSWADAAALLAGMVEHYWEASYPKPGPKGYPAKRRQVALLVERLSEALPALGPDDLAKSHQERAHHAIDRLQGCAAAAELDVPMLTRLEAQFQRRVEDTRFPSATPAKASRQPAGGPAISEAYFSGESSLKLGDERETKRSLLAVAELINQQNAYDPTGYLLRRFALWAHLNAAPATRREQRTELMGVPADVAESYQEALVANNVSPVLLQRVEKSVTSSPYWIRGSFIAASIAQRLEMAEVAAAIRLAAERFIARIPGLRSLQFMDGRPFVDEETLAWLSGVDEPQSPAVESREYDSLRTELAAHLDSGGVERLLQQLESLQGAASDLRDQCHVMTIAADLLGARGFPWLAGGLYQTAFNLMSDSTIERWEPALFNHLAKRKDGNTVPGEQGQQV</sequence>
<name>A0AAW6P257_9PSED</name>
<dbReference type="InterPro" id="IPR010657">
    <property type="entry name" value="ImpA_N"/>
</dbReference>
<protein>
    <submittedName>
        <fullName evidence="2">Type VI secretion system protein TssA</fullName>
    </submittedName>
</protein>